<feature type="domain" description="DUF8134" evidence="1">
    <location>
        <begin position="13"/>
        <end position="118"/>
    </location>
</feature>
<dbReference type="Pfam" id="PF26455">
    <property type="entry name" value="DUF8134"/>
    <property type="match status" value="1"/>
</dbReference>
<dbReference type="InterPro" id="IPR058447">
    <property type="entry name" value="DUF8134"/>
</dbReference>
<evidence type="ECO:0000313" key="3">
    <source>
        <dbReference type="Proteomes" id="UP001430455"/>
    </source>
</evidence>
<dbReference type="Proteomes" id="UP001430455">
    <property type="component" value="Unassembled WGS sequence"/>
</dbReference>
<keyword evidence="3" id="KW-1185">Reference proteome</keyword>
<protein>
    <recommendedName>
        <fullName evidence="1">DUF8134 domain-containing protein</fullName>
    </recommendedName>
</protein>
<dbReference type="RefSeq" id="WP_220581368.1">
    <property type="nucleotide sequence ID" value="NZ_RKLT01000010.1"/>
</dbReference>
<reference evidence="2 3" key="1">
    <citation type="submission" date="2021-06" db="EMBL/GenBank/DDBJ databases">
        <title>Halomicroarcula sp. a new haloarchaeum isolated from saline soil.</title>
        <authorList>
            <person name="Duran-Viseras A."/>
            <person name="Sanchez-Porro C."/>
            <person name="Ventosa A."/>
        </authorList>
    </citation>
    <scope>NUCLEOTIDE SEQUENCE [LARGE SCALE GENOMIC DNA]</scope>
    <source>
        <strain evidence="2 3">F27</strain>
    </source>
</reference>
<comment type="caution">
    <text evidence="2">The sequence shown here is derived from an EMBL/GenBank/DDBJ whole genome shotgun (WGS) entry which is preliminary data.</text>
</comment>
<dbReference type="EMBL" id="RKLT01000010">
    <property type="protein sequence ID" value="MBX0296779.1"/>
    <property type="molecule type" value="Genomic_DNA"/>
</dbReference>
<evidence type="ECO:0000259" key="1">
    <source>
        <dbReference type="Pfam" id="PF26455"/>
    </source>
</evidence>
<accession>A0AAW4PFU4</accession>
<name>A0AAW4PFU4_9EURY</name>
<sequence length="121" mass="13303">MHSIRANVGSSVPISVRHVDRGAWLSVNGTRELGVSTLWQFTDSEFCECNVTDFLAEGFAEIGVDGDSVEARLAGRCIQCGSEEITPWLTLGRVIGAADREFYPVDQDAVQDLSSMKKRHE</sequence>
<organism evidence="2 3">
    <name type="scientific">Haloarcula nitratireducens</name>
    <dbReference type="NCBI Taxonomy" id="2487749"/>
    <lineage>
        <taxon>Archaea</taxon>
        <taxon>Methanobacteriati</taxon>
        <taxon>Methanobacteriota</taxon>
        <taxon>Stenosarchaea group</taxon>
        <taxon>Halobacteria</taxon>
        <taxon>Halobacteriales</taxon>
        <taxon>Haloarculaceae</taxon>
        <taxon>Haloarcula</taxon>
    </lineage>
</organism>
<dbReference type="AlphaFoldDB" id="A0AAW4PFU4"/>
<evidence type="ECO:0000313" key="2">
    <source>
        <dbReference type="EMBL" id="MBX0296779.1"/>
    </source>
</evidence>
<gene>
    <name evidence="2" type="ORF">EGH23_18025</name>
</gene>
<proteinExistence type="predicted"/>